<dbReference type="GO" id="GO:0010181">
    <property type="term" value="F:FMN binding"/>
    <property type="evidence" value="ECO:0007669"/>
    <property type="project" value="InterPro"/>
</dbReference>
<dbReference type="EMBL" id="CAJOBR010001677">
    <property type="protein sequence ID" value="CAF4627192.1"/>
    <property type="molecule type" value="Genomic_DNA"/>
</dbReference>
<dbReference type="Gene3D" id="3.20.20.70">
    <property type="entry name" value="Aldolase class I"/>
    <property type="match status" value="1"/>
</dbReference>
<protein>
    <recommendedName>
        <fullName evidence="1">NADH:flavin oxidoreductase/NADH oxidase N-terminal domain-containing protein</fullName>
    </recommendedName>
</protein>
<feature type="domain" description="NADH:flavin oxidoreductase/NADH oxidase N-terminal" evidence="1">
    <location>
        <begin position="6"/>
        <end position="336"/>
    </location>
</feature>
<name>A0A821DVY2_9BILA</name>
<proteinExistence type="predicted"/>
<reference evidence="2" key="1">
    <citation type="submission" date="2021-02" db="EMBL/GenBank/DDBJ databases">
        <authorList>
            <person name="Nowell W R."/>
        </authorList>
    </citation>
    <scope>NUCLEOTIDE SEQUENCE</scope>
</reference>
<gene>
    <name evidence="2" type="ORF">QYT958_LOCUS13241</name>
</gene>
<dbReference type="InterPro" id="IPR013785">
    <property type="entry name" value="Aldolase_TIM"/>
</dbReference>
<dbReference type="AlphaFoldDB" id="A0A821DVY2"/>
<dbReference type="SUPFAM" id="SSF81383">
    <property type="entry name" value="F-box domain"/>
    <property type="match status" value="1"/>
</dbReference>
<dbReference type="PANTHER" id="PTHR22893:SF91">
    <property type="entry name" value="NADPH DEHYDROGENASE 2-RELATED"/>
    <property type="match status" value="1"/>
</dbReference>
<accession>A0A821DVY2</accession>
<dbReference type="Pfam" id="PF00724">
    <property type="entry name" value="Oxidored_FMN"/>
    <property type="match status" value="1"/>
</dbReference>
<comment type="caution">
    <text evidence="2">The sequence shown here is derived from an EMBL/GenBank/DDBJ whole genome shotgun (WGS) entry which is preliminary data.</text>
</comment>
<sequence length="670" mass="76594">MPSFSTPLKLGPLLLKNRVIMSSLTRDRNLVPGPLQVEYYTQRAGAGLILTEGTMIEETGSEWSNAPGIYTDEQVKGWRKVLDSVHARQSFMYLQLWHIGRVAHPLLQNGRPNVGPSAIGANGGKFRVLPGAPGYVVPEAIKDPTSYIGLYRKAAERAKEAGFDGVELHSANGYLPHQFIDNTSNKRTDEWGGSAENRCRFPLRVIDEMCSVYGNNRVGIKLSPGGGYNDMGMSEKDTSETFAYLIQELSARRIAYIQLARYWDLGDPLKRGKEVDIFQWKKLINSEHTALLVNTNYNAEEGEKTLQADLADAIVFGRFYIANPDLAERLIKNQELNTKFNMKGFYGEQNMPFIGRDWRAYGEQWTKTDIGSWERSRRLSLSSSSINSNSSLSDVFNALEITDSVSNIRRFNYIAKVVQILFKEKLGELSGNAQRSLFQVIGRMIDMVLKTGDNISLMQRILTQFHSSIKSAYPYYYYIGSAPLWQRHIKMLTRMQETIKQVQANMTETDEDDKDNDSPNDNKLTFDYLPVEMQREVVRRLDNGTDIVNVGMINTNLYRVSQELLIWRQLCLYHFGGDTQNSDNSMLGEKILRLMRKQRNDVDKNNIDWKTAYFKLKRQYGLREVYAEMIHQCQLCKCLYWQDTDHPCPYETLSPSSIPITPRKLVTILV</sequence>
<evidence type="ECO:0000313" key="3">
    <source>
        <dbReference type="Proteomes" id="UP000663848"/>
    </source>
</evidence>
<dbReference type="PANTHER" id="PTHR22893">
    <property type="entry name" value="NADH OXIDOREDUCTASE-RELATED"/>
    <property type="match status" value="1"/>
</dbReference>
<dbReference type="CDD" id="cd02933">
    <property type="entry name" value="OYE_like_FMN"/>
    <property type="match status" value="1"/>
</dbReference>
<dbReference type="InterPro" id="IPR036047">
    <property type="entry name" value="F-box-like_dom_sf"/>
</dbReference>
<organism evidence="2 3">
    <name type="scientific">Rotaria socialis</name>
    <dbReference type="NCBI Taxonomy" id="392032"/>
    <lineage>
        <taxon>Eukaryota</taxon>
        <taxon>Metazoa</taxon>
        <taxon>Spiralia</taxon>
        <taxon>Gnathifera</taxon>
        <taxon>Rotifera</taxon>
        <taxon>Eurotatoria</taxon>
        <taxon>Bdelloidea</taxon>
        <taxon>Philodinida</taxon>
        <taxon>Philodinidae</taxon>
        <taxon>Rotaria</taxon>
    </lineage>
</organism>
<dbReference type="InterPro" id="IPR001155">
    <property type="entry name" value="OxRdtase_FMN_N"/>
</dbReference>
<dbReference type="InterPro" id="IPR045247">
    <property type="entry name" value="Oye-like"/>
</dbReference>
<dbReference type="Proteomes" id="UP000663848">
    <property type="component" value="Unassembled WGS sequence"/>
</dbReference>
<dbReference type="GO" id="GO:0016491">
    <property type="term" value="F:oxidoreductase activity"/>
    <property type="evidence" value="ECO:0007669"/>
    <property type="project" value="InterPro"/>
</dbReference>
<evidence type="ECO:0000259" key="1">
    <source>
        <dbReference type="Pfam" id="PF00724"/>
    </source>
</evidence>
<dbReference type="SUPFAM" id="SSF51395">
    <property type="entry name" value="FMN-linked oxidoreductases"/>
    <property type="match status" value="1"/>
</dbReference>
<evidence type="ECO:0000313" key="2">
    <source>
        <dbReference type="EMBL" id="CAF4627192.1"/>
    </source>
</evidence>